<dbReference type="AlphaFoldDB" id="A0A1M6U9W3"/>
<keyword evidence="1" id="KW-1133">Transmembrane helix</keyword>
<sequence length="62" mass="6656">MNYIICGFVVLLGTIFLSFFIGGVIGYGANSVGLILAAIALLNMTIATCTYIIVDSMKKYRS</sequence>
<evidence type="ECO:0000256" key="1">
    <source>
        <dbReference type="SAM" id="Phobius"/>
    </source>
</evidence>
<feature type="transmembrane region" description="Helical" evidence="1">
    <location>
        <begin position="7"/>
        <end position="28"/>
    </location>
</feature>
<keyword evidence="1" id="KW-0472">Membrane</keyword>
<evidence type="ECO:0000313" key="2">
    <source>
        <dbReference type="EMBL" id="SHK65848.1"/>
    </source>
</evidence>
<organism evidence="2 3">
    <name type="scientific">Paramaledivibacter caminithermalis (strain DSM 15212 / CIP 107654 / DViRD3)</name>
    <name type="common">Clostridium caminithermale</name>
    <dbReference type="NCBI Taxonomy" id="1121301"/>
    <lineage>
        <taxon>Bacteria</taxon>
        <taxon>Bacillati</taxon>
        <taxon>Bacillota</taxon>
        <taxon>Clostridia</taxon>
        <taxon>Peptostreptococcales</taxon>
        <taxon>Caminicellaceae</taxon>
        <taxon>Paramaledivibacter</taxon>
    </lineage>
</organism>
<keyword evidence="1" id="KW-0812">Transmembrane</keyword>
<name>A0A1M6U9W3_PARC5</name>
<proteinExistence type="predicted"/>
<dbReference type="Proteomes" id="UP000184465">
    <property type="component" value="Unassembled WGS sequence"/>
</dbReference>
<accession>A0A1M6U9W3</accession>
<gene>
    <name evidence="2" type="ORF">SAMN02745912_03901</name>
</gene>
<keyword evidence="3" id="KW-1185">Reference proteome</keyword>
<protein>
    <submittedName>
        <fullName evidence="2">Uncharacterized protein</fullName>
    </submittedName>
</protein>
<dbReference type="RefSeq" id="WP_073153906.1">
    <property type="nucleotide sequence ID" value="NZ_FRAG01000144.1"/>
</dbReference>
<reference evidence="2 3" key="1">
    <citation type="submission" date="2016-11" db="EMBL/GenBank/DDBJ databases">
        <authorList>
            <person name="Jaros S."/>
            <person name="Januszkiewicz K."/>
            <person name="Wedrychowicz H."/>
        </authorList>
    </citation>
    <scope>NUCLEOTIDE SEQUENCE [LARGE SCALE GENOMIC DNA]</scope>
    <source>
        <strain evidence="2 3">DSM 15212</strain>
    </source>
</reference>
<feature type="transmembrane region" description="Helical" evidence="1">
    <location>
        <begin position="34"/>
        <end position="54"/>
    </location>
</feature>
<evidence type="ECO:0000313" key="3">
    <source>
        <dbReference type="Proteomes" id="UP000184465"/>
    </source>
</evidence>
<dbReference type="EMBL" id="FRAG01000144">
    <property type="protein sequence ID" value="SHK65848.1"/>
    <property type="molecule type" value="Genomic_DNA"/>
</dbReference>